<dbReference type="InterPro" id="IPR033855">
    <property type="entry name" value="Protein_C"/>
</dbReference>
<accession>A0A375IG27</accession>
<evidence type="ECO:0000256" key="1">
    <source>
        <dbReference type="ARBA" id="ARBA00008683"/>
    </source>
</evidence>
<dbReference type="CDD" id="cd07022">
    <property type="entry name" value="S49_Sppa_36K_type"/>
    <property type="match status" value="1"/>
</dbReference>
<feature type="domain" description="Peptidase S49" evidence="2">
    <location>
        <begin position="139"/>
        <end position="286"/>
    </location>
</feature>
<name>A0A375IG27_9BURK</name>
<dbReference type="PANTHER" id="PTHR42987">
    <property type="entry name" value="PEPTIDASE S49"/>
    <property type="match status" value="1"/>
</dbReference>
<evidence type="ECO:0000259" key="2">
    <source>
        <dbReference type="Pfam" id="PF01343"/>
    </source>
</evidence>
<dbReference type="InterPro" id="IPR029045">
    <property type="entry name" value="ClpP/crotonase-like_dom_sf"/>
</dbReference>
<dbReference type="PANTHER" id="PTHR42987:SF4">
    <property type="entry name" value="PROTEASE SOHB-RELATED"/>
    <property type="match status" value="1"/>
</dbReference>
<dbReference type="Pfam" id="PF01343">
    <property type="entry name" value="Peptidase_S49"/>
    <property type="match status" value="1"/>
</dbReference>
<dbReference type="Gene3D" id="6.20.330.10">
    <property type="match status" value="1"/>
</dbReference>
<gene>
    <name evidence="3" type="ORF">CT19425_110251</name>
</gene>
<evidence type="ECO:0000313" key="3">
    <source>
        <dbReference type="EMBL" id="SPK73714.1"/>
    </source>
</evidence>
<dbReference type="Proteomes" id="UP000255505">
    <property type="component" value="Chromosome I"/>
</dbReference>
<reference evidence="3 4" key="1">
    <citation type="submission" date="2018-01" db="EMBL/GenBank/DDBJ databases">
        <authorList>
            <person name="Gaut B.S."/>
            <person name="Morton B.R."/>
            <person name="Clegg M.T."/>
            <person name="Duvall M.R."/>
        </authorList>
    </citation>
    <scope>NUCLEOTIDE SEQUENCE [LARGE SCALE GENOMIC DNA]</scope>
    <source>
        <strain evidence="3">Cupriavidus taiwanensis LMG 19425</strain>
    </source>
</reference>
<dbReference type="InterPro" id="IPR002142">
    <property type="entry name" value="Peptidase_S49"/>
</dbReference>
<sequence>MKRELLISEFLATPWALMPERLSAAASVLARWHLGQPASAEVMDSVRADAAAVAARRESANRAGNGAIAILPMYGIVTQRGNMADDLSGPGSMSTERFAQAFRAALADDTVGGILIDVDSPGGSVYGVQELADEIYRARAQKPITAIANSLAASAAYWLASSAGEFFITPGGEAGSIGVYAAHEDYSKALDAMGVKTTLVSAGKFKTEGNPYAPLDDAARTAMQDRVDGYYGAFTRAVARNRGVTVQVVREGMGQGRVLSANAARAENMVDGVATFDEVVRRMAKAIGSGSKTRATALARREIDLFGM</sequence>
<dbReference type="Gene3D" id="3.90.226.10">
    <property type="entry name" value="2-enoyl-CoA Hydratase, Chain A, domain 1"/>
    <property type="match status" value="1"/>
</dbReference>
<comment type="similarity">
    <text evidence="1">Belongs to the peptidase S49 family.</text>
</comment>
<dbReference type="RefSeq" id="WP_115663192.1">
    <property type="nucleotide sequence ID" value="NZ_LT991976.1"/>
</dbReference>
<evidence type="ECO:0000313" key="4">
    <source>
        <dbReference type="Proteomes" id="UP000255505"/>
    </source>
</evidence>
<protein>
    <recommendedName>
        <fullName evidence="2">Peptidase S49 domain-containing protein</fullName>
    </recommendedName>
</protein>
<dbReference type="GO" id="GO:0006508">
    <property type="term" value="P:proteolysis"/>
    <property type="evidence" value="ECO:0007669"/>
    <property type="project" value="InterPro"/>
</dbReference>
<dbReference type="SUPFAM" id="SSF52096">
    <property type="entry name" value="ClpP/crotonase"/>
    <property type="match status" value="1"/>
</dbReference>
<proteinExistence type="inferred from homology"/>
<organism evidence="3 4">
    <name type="scientific">Cupriavidus taiwanensis</name>
    <dbReference type="NCBI Taxonomy" id="164546"/>
    <lineage>
        <taxon>Bacteria</taxon>
        <taxon>Pseudomonadati</taxon>
        <taxon>Pseudomonadota</taxon>
        <taxon>Betaproteobacteria</taxon>
        <taxon>Burkholderiales</taxon>
        <taxon>Burkholderiaceae</taxon>
        <taxon>Cupriavidus</taxon>
    </lineage>
</organism>
<dbReference type="AlphaFoldDB" id="A0A375IG27"/>
<dbReference type="EMBL" id="LT991976">
    <property type="protein sequence ID" value="SPK73714.1"/>
    <property type="molecule type" value="Genomic_DNA"/>
</dbReference>
<dbReference type="GO" id="GO:0008233">
    <property type="term" value="F:peptidase activity"/>
    <property type="evidence" value="ECO:0007669"/>
    <property type="project" value="InterPro"/>
</dbReference>